<sequence length="273" mass="31577">MKRSWILYIITLCMAGNFASCSEDNLDVYDQASSGGSIYFLDKYEQANDLYQSIPKDTLWTSFGYVSENKHDSIVKQVVRISGEKMDHDRTYKLTVLGSSTAKEGVHYELLNESYTIKANSITDTIKIKFNRTEDMKDSTFTVSLRLEPNENFNTDIPVMKSKAENGKYTYELTHMEFKVDDITGVPFLWTDPPYSSFTPYYLGTFSRTKLLLMIEVMNIDINLVTVPPPPGQYFSLDYYFAWKAYMTTWLEAEAAKGNYYYDEFGELIKFHL</sequence>
<evidence type="ECO:0008006" key="4">
    <source>
        <dbReference type="Google" id="ProtNLM"/>
    </source>
</evidence>
<dbReference type="InterPro" id="IPR032299">
    <property type="entry name" value="DUF4843"/>
</dbReference>
<evidence type="ECO:0000313" key="3">
    <source>
        <dbReference type="Proteomes" id="UP000220133"/>
    </source>
</evidence>
<dbReference type="KEGG" id="cbae:COR50_11620"/>
<protein>
    <recommendedName>
        <fullName evidence="4">DUF4843 domain-containing protein</fullName>
    </recommendedName>
</protein>
<accession>A0A291QUP8</accession>
<dbReference type="Proteomes" id="UP000220133">
    <property type="component" value="Chromosome"/>
</dbReference>
<dbReference type="EMBL" id="CP023777">
    <property type="protein sequence ID" value="ATL47759.1"/>
    <property type="molecule type" value="Genomic_DNA"/>
</dbReference>
<feature type="chain" id="PRO_5012810065" description="DUF4843 domain-containing protein" evidence="1">
    <location>
        <begin position="20"/>
        <end position="273"/>
    </location>
</feature>
<organism evidence="2 3">
    <name type="scientific">Chitinophaga caeni</name>
    <dbReference type="NCBI Taxonomy" id="2029983"/>
    <lineage>
        <taxon>Bacteria</taxon>
        <taxon>Pseudomonadati</taxon>
        <taxon>Bacteroidota</taxon>
        <taxon>Chitinophagia</taxon>
        <taxon>Chitinophagales</taxon>
        <taxon>Chitinophagaceae</taxon>
        <taxon>Chitinophaga</taxon>
    </lineage>
</organism>
<dbReference type="RefSeq" id="WP_098194136.1">
    <property type="nucleotide sequence ID" value="NZ_CP023777.1"/>
</dbReference>
<dbReference type="AlphaFoldDB" id="A0A291QUP8"/>
<proteinExistence type="predicted"/>
<gene>
    <name evidence="2" type="ORF">COR50_11620</name>
</gene>
<keyword evidence="3" id="KW-1185">Reference proteome</keyword>
<feature type="signal peptide" evidence="1">
    <location>
        <begin position="1"/>
        <end position="19"/>
    </location>
</feature>
<dbReference type="Pfam" id="PF16132">
    <property type="entry name" value="DUF4843"/>
    <property type="match status" value="1"/>
</dbReference>
<evidence type="ECO:0000313" key="2">
    <source>
        <dbReference type="EMBL" id="ATL47759.1"/>
    </source>
</evidence>
<reference evidence="2 3" key="1">
    <citation type="submission" date="2017-10" db="EMBL/GenBank/DDBJ databases">
        <title>Paenichitinophaga pekingensis gen. nov., sp. nov., isolated from activated sludge.</title>
        <authorList>
            <person name="Jin D."/>
            <person name="Kong X."/>
            <person name="Deng Y."/>
            <person name="Bai Z."/>
        </authorList>
    </citation>
    <scope>NUCLEOTIDE SEQUENCE [LARGE SCALE GENOMIC DNA]</scope>
    <source>
        <strain evidence="2 3">13</strain>
    </source>
</reference>
<dbReference type="OrthoDB" id="707242at2"/>
<evidence type="ECO:0000256" key="1">
    <source>
        <dbReference type="SAM" id="SignalP"/>
    </source>
</evidence>
<keyword evidence="1" id="KW-0732">Signal</keyword>
<name>A0A291QUP8_9BACT</name>